<evidence type="ECO:0000313" key="2">
    <source>
        <dbReference type="Proteomes" id="UP000239939"/>
    </source>
</evidence>
<dbReference type="Proteomes" id="UP000239939">
    <property type="component" value="Unassembled WGS sequence"/>
</dbReference>
<name>A0A2S7EWS3_9XANT</name>
<gene>
    <name evidence="1" type="ORF">XpopCFBP1817_05130</name>
</gene>
<keyword evidence="2" id="KW-1185">Reference proteome</keyword>
<reference evidence="2" key="1">
    <citation type="submission" date="2016-08" db="EMBL/GenBank/DDBJ databases">
        <authorList>
            <person name="Merda D."/>
            <person name="Briand M."/>
            <person name="Taghouti G."/>
            <person name="Carrere S."/>
            <person name="Gouzy J."/>
            <person name="Portier P."/>
            <person name="Jacques M.-A."/>
            <person name="Fischer-Le Saux M."/>
        </authorList>
    </citation>
    <scope>NUCLEOTIDE SEQUENCE [LARGE SCALE GENOMIC DNA]</scope>
    <source>
        <strain evidence="2">CFBP1817</strain>
    </source>
</reference>
<comment type="caution">
    <text evidence="1">The sequence shown here is derived from an EMBL/GenBank/DDBJ whole genome shotgun (WGS) entry which is preliminary data.</text>
</comment>
<sequence>MTGLASRGSIAAESVSGSITLDVPRTVSAALQVDVFSGEIRSVAGQVKRPEYGPGKHLKARLGAGKGNVRLESHSGSVRVDYTN</sequence>
<accession>A0A2S7EWS3</accession>
<proteinExistence type="predicted"/>
<evidence type="ECO:0008006" key="3">
    <source>
        <dbReference type="Google" id="ProtNLM"/>
    </source>
</evidence>
<dbReference type="AlphaFoldDB" id="A0A2S7EWS3"/>
<organism evidence="1 2">
    <name type="scientific">Xanthomonas populi</name>
    <dbReference type="NCBI Taxonomy" id="53414"/>
    <lineage>
        <taxon>Bacteria</taxon>
        <taxon>Pseudomonadati</taxon>
        <taxon>Pseudomonadota</taxon>
        <taxon>Gammaproteobacteria</taxon>
        <taxon>Lysobacterales</taxon>
        <taxon>Lysobacteraceae</taxon>
        <taxon>Xanthomonas</taxon>
    </lineage>
</organism>
<evidence type="ECO:0000313" key="1">
    <source>
        <dbReference type="EMBL" id="PPU97594.1"/>
    </source>
</evidence>
<protein>
    <recommendedName>
        <fullName evidence="3">Adhesin domain-containing protein</fullName>
    </recommendedName>
</protein>
<dbReference type="EMBL" id="MDEJ01000020">
    <property type="protein sequence ID" value="PPU97594.1"/>
    <property type="molecule type" value="Genomic_DNA"/>
</dbReference>